<sequence>MTIDIKDLHKQFGKNQVLKGVDLTIDKGRIYAILGPNGSGKTTLIKSILGMVLPDKGHITVLDKPIKKQWKYRKQIDYLPQIANFPPNIKVKELIHMIKDLRNSPSAEKELIDLFGLGPFLDKKLSTLSGGTKQKVNIVLTFMFDSPLLILDEPTTGLDPMALIRLKELILKEKSNGKTILITSHIMQFVEEMADQIVYLLEGDIYFKGTIPELKKQTGQSSFEHAIATLTTSENHAENTEI</sequence>
<protein>
    <submittedName>
        <fullName evidence="5">ATP-binding cassette domain-containing protein</fullName>
    </submittedName>
</protein>
<evidence type="ECO:0000256" key="1">
    <source>
        <dbReference type="ARBA" id="ARBA00022448"/>
    </source>
</evidence>
<dbReference type="GO" id="GO:0016887">
    <property type="term" value="F:ATP hydrolysis activity"/>
    <property type="evidence" value="ECO:0007669"/>
    <property type="project" value="InterPro"/>
</dbReference>
<evidence type="ECO:0000256" key="2">
    <source>
        <dbReference type="ARBA" id="ARBA00022741"/>
    </source>
</evidence>
<dbReference type="InterPro" id="IPR003593">
    <property type="entry name" value="AAA+_ATPase"/>
</dbReference>
<proteinExistence type="predicted"/>
<organism evidence="5 6">
    <name type="scientific">Flagellimonas sediminis</name>
    <dbReference type="NCBI Taxonomy" id="2696468"/>
    <lineage>
        <taxon>Bacteria</taxon>
        <taxon>Pseudomonadati</taxon>
        <taxon>Bacteroidota</taxon>
        <taxon>Flavobacteriia</taxon>
        <taxon>Flavobacteriales</taxon>
        <taxon>Flavobacteriaceae</taxon>
        <taxon>Flagellimonas</taxon>
    </lineage>
</organism>
<dbReference type="InterPro" id="IPR027417">
    <property type="entry name" value="P-loop_NTPase"/>
</dbReference>
<comment type="caution">
    <text evidence="5">The sequence shown here is derived from an EMBL/GenBank/DDBJ whole genome shotgun (WGS) entry which is preliminary data.</text>
</comment>
<dbReference type="CDD" id="cd03230">
    <property type="entry name" value="ABC_DR_subfamily_A"/>
    <property type="match status" value="1"/>
</dbReference>
<dbReference type="PANTHER" id="PTHR42939:SF1">
    <property type="entry name" value="ABC TRANSPORTER ATP-BINDING PROTEIN ALBC-RELATED"/>
    <property type="match status" value="1"/>
</dbReference>
<dbReference type="InterPro" id="IPR003439">
    <property type="entry name" value="ABC_transporter-like_ATP-bd"/>
</dbReference>
<evidence type="ECO:0000256" key="3">
    <source>
        <dbReference type="ARBA" id="ARBA00022840"/>
    </source>
</evidence>
<keyword evidence="1" id="KW-0813">Transport</keyword>
<gene>
    <name evidence="5" type="ORF">GTK07_18370</name>
</gene>
<keyword evidence="2" id="KW-0547">Nucleotide-binding</keyword>
<dbReference type="Pfam" id="PF00005">
    <property type="entry name" value="ABC_tran"/>
    <property type="match status" value="1"/>
</dbReference>
<dbReference type="Gene3D" id="3.40.50.300">
    <property type="entry name" value="P-loop containing nucleotide triphosphate hydrolases"/>
    <property type="match status" value="1"/>
</dbReference>
<name>A0A6I5KXE3_9FLAO</name>
<dbReference type="GO" id="GO:0005524">
    <property type="term" value="F:ATP binding"/>
    <property type="evidence" value="ECO:0007669"/>
    <property type="project" value="UniProtKB-KW"/>
</dbReference>
<keyword evidence="3 5" id="KW-0067">ATP-binding</keyword>
<dbReference type="PANTHER" id="PTHR42939">
    <property type="entry name" value="ABC TRANSPORTER ATP-BINDING PROTEIN ALBC-RELATED"/>
    <property type="match status" value="1"/>
</dbReference>
<dbReference type="PROSITE" id="PS50893">
    <property type="entry name" value="ABC_TRANSPORTER_2"/>
    <property type="match status" value="1"/>
</dbReference>
<dbReference type="RefSeq" id="WP_163636561.1">
    <property type="nucleotide sequence ID" value="NZ_JAAAMI010000015.1"/>
</dbReference>
<dbReference type="InterPro" id="IPR051782">
    <property type="entry name" value="ABC_Transporter_VariousFunc"/>
</dbReference>
<evidence type="ECO:0000313" key="6">
    <source>
        <dbReference type="Proteomes" id="UP000468707"/>
    </source>
</evidence>
<accession>A0A6I5KXE3</accession>
<dbReference type="Proteomes" id="UP000468707">
    <property type="component" value="Unassembled WGS sequence"/>
</dbReference>
<dbReference type="EMBL" id="JAAAMI010000015">
    <property type="protein sequence ID" value="NDV45293.1"/>
    <property type="molecule type" value="Genomic_DNA"/>
</dbReference>
<dbReference type="SMART" id="SM00382">
    <property type="entry name" value="AAA"/>
    <property type="match status" value="1"/>
</dbReference>
<dbReference type="AlphaFoldDB" id="A0A6I5KXE3"/>
<keyword evidence="6" id="KW-1185">Reference proteome</keyword>
<evidence type="ECO:0000259" key="4">
    <source>
        <dbReference type="PROSITE" id="PS50893"/>
    </source>
</evidence>
<feature type="domain" description="ABC transporter" evidence="4">
    <location>
        <begin position="3"/>
        <end position="227"/>
    </location>
</feature>
<evidence type="ECO:0000313" key="5">
    <source>
        <dbReference type="EMBL" id="NDV45293.1"/>
    </source>
</evidence>
<dbReference type="SUPFAM" id="SSF52540">
    <property type="entry name" value="P-loop containing nucleoside triphosphate hydrolases"/>
    <property type="match status" value="1"/>
</dbReference>
<reference evidence="5 6" key="1">
    <citation type="submission" date="2020-01" db="EMBL/GenBank/DDBJ databases">
        <title>Muricauda sediminis sp.nov. 40Bstr401.</title>
        <authorList>
            <person name="Xue Z."/>
            <person name="Zhu S."/>
            <person name="Ren N."/>
            <person name="Chen T."/>
            <person name="Chen X."/>
            <person name="Chen J."/>
            <person name="Yang J."/>
        </authorList>
    </citation>
    <scope>NUCLEOTIDE SEQUENCE [LARGE SCALE GENOMIC DNA]</scope>
    <source>
        <strain evidence="5 6">40Bstr401</strain>
    </source>
</reference>